<evidence type="ECO:0000256" key="3">
    <source>
        <dbReference type="ARBA" id="ARBA00006669"/>
    </source>
</evidence>
<comment type="caution">
    <text evidence="11">The sequence shown here is derived from an EMBL/GenBank/DDBJ whole genome shotgun (WGS) entry which is preliminary data.</text>
</comment>
<organism evidence="11 12">
    <name type="scientific">Bacteroides fluxus YIT 12057</name>
    <dbReference type="NCBI Taxonomy" id="763034"/>
    <lineage>
        <taxon>Bacteria</taxon>
        <taxon>Pseudomonadati</taxon>
        <taxon>Bacteroidota</taxon>
        <taxon>Bacteroidia</taxon>
        <taxon>Bacteroidales</taxon>
        <taxon>Bacteroidaceae</taxon>
        <taxon>Bacteroides</taxon>
    </lineage>
</organism>
<evidence type="ECO:0000256" key="8">
    <source>
        <dbReference type="ARBA" id="ARBA00022989"/>
    </source>
</evidence>
<dbReference type="InterPro" id="IPR006419">
    <property type="entry name" value="NMN_transpt_PnuC"/>
</dbReference>
<feature type="transmembrane region" description="Helical" evidence="10">
    <location>
        <begin position="102"/>
        <end position="122"/>
    </location>
</feature>
<dbReference type="GO" id="GO:0034257">
    <property type="term" value="F:nicotinamide riboside transmembrane transporter activity"/>
    <property type="evidence" value="ECO:0007669"/>
    <property type="project" value="InterPro"/>
</dbReference>
<protein>
    <recommendedName>
        <fullName evidence="4">Nicotinamide riboside transporter PnuC</fullName>
    </recommendedName>
</protein>
<dbReference type="PANTHER" id="PTHR36122">
    <property type="entry name" value="NICOTINAMIDE RIBOSIDE TRANSPORTER PNUC"/>
    <property type="match status" value="1"/>
</dbReference>
<dbReference type="STRING" id="763034.HMPREF9446_01386"/>
<dbReference type="PANTHER" id="PTHR36122:SF2">
    <property type="entry name" value="NICOTINAMIDE RIBOSIDE TRANSPORTER PNUC"/>
    <property type="match status" value="1"/>
</dbReference>
<feature type="transmembrane region" description="Helical" evidence="10">
    <location>
        <begin position="155"/>
        <end position="172"/>
    </location>
</feature>
<keyword evidence="12" id="KW-1185">Reference proteome</keyword>
<evidence type="ECO:0000256" key="1">
    <source>
        <dbReference type="ARBA" id="ARBA00002672"/>
    </source>
</evidence>
<dbReference type="GeneID" id="86049066"/>
<dbReference type="HOGENOM" id="CLU_076589_2_0_10"/>
<keyword evidence="7 10" id="KW-0812">Transmembrane</keyword>
<comment type="similarity">
    <text evidence="3">Belongs to the nicotinamide ribonucleoside (NR) uptake permease (TC 4.B.1) family.</text>
</comment>
<dbReference type="GO" id="GO:0005886">
    <property type="term" value="C:plasma membrane"/>
    <property type="evidence" value="ECO:0007669"/>
    <property type="project" value="UniProtKB-SubCell"/>
</dbReference>
<keyword evidence="9 10" id="KW-0472">Membrane</keyword>
<keyword evidence="8 10" id="KW-1133">Transmembrane helix</keyword>
<feature type="transmembrane region" description="Helical" evidence="10">
    <location>
        <begin position="25"/>
        <end position="43"/>
    </location>
</feature>
<feature type="transmembrane region" description="Helical" evidence="10">
    <location>
        <begin position="178"/>
        <end position="195"/>
    </location>
</feature>
<dbReference type="RefSeq" id="WP_009124614.1">
    <property type="nucleotide sequence ID" value="NZ_GL882623.1"/>
</dbReference>
<evidence type="ECO:0000256" key="5">
    <source>
        <dbReference type="ARBA" id="ARBA00022448"/>
    </source>
</evidence>
<gene>
    <name evidence="11" type="ORF">HMPREF9446_01386</name>
</gene>
<evidence type="ECO:0000313" key="12">
    <source>
        <dbReference type="Proteomes" id="UP000003416"/>
    </source>
</evidence>
<evidence type="ECO:0000256" key="4">
    <source>
        <dbReference type="ARBA" id="ARBA00017522"/>
    </source>
</evidence>
<evidence type="ECO:0000313" key="11">
    <source>
        <dbReference type="EMBL" id="EGF58086.1"/>
    </source>
</evidence>
<dbReference type="EMBL" id="AFBN01000025">
    <property type="protein sequence ID" value="EGF58086.1"/>
    <property type="molecule type" value="Genomic_DNA"/>
</dbReference>
<keyword evidence="5" id="KW-0813">Transport</keyword>
<evidence type="ECO:0000256" key="7">
    <source>
        <dbReference type="ARBA" id="ARBA00022692"/>
    </source>
</evidence>
<proteinExistence type="inferred from homology"/>
<dbReference type="Pfam" id="PF04973">
    <property type="entry name" value="NMN_transporter"/>
    <property type="match status" value="1"/>
</dbReference>
<dbReference type="eggNOG" id="COG3201">
    <property type="taxonomic scope" value="Bacteria"/>
</dbReference>
<evidence type="ECO:0000256" key="6">
    <source>
        <dbReference type="ARBA" id="ARBA00022475"/>
    </source>
</evidence>
<feature type="transmembrane region" description="Helical" evidence="10">
    <location>
        <begin position="128"/>
        <end position="148"/>
    </location>
</feature>
<dbReference type="AlphaFoldDB" id="F3PRN5"/>
<dbReference type="NCBIfam" id="TIGR01528">
    <property type="entry name" value="NMN_trans_PnuC"/>
    <property type="match status" value="1"/>
</dbReference>
<feature type="transmembrane region" description="Helical" evidence="10">
    <location>
        <begin position="55"/>
        <end position="71"/>
    </location>
</feature>
<dbReference type="Proteomes" id="UP000003416">
    <property type="component" value="Unassembled WGS sequence"/>
</dbReference>
<evidence type="ECO:0000256" key="2">
    <source>
        <dbReference type="ARBA" id="ARBA00004651"/>
    </source>
</evidence>
<evidence type="ECO:0000256" key="9">
    <source>
        <dbReference type="ARBA" id="ARBA00023136"/>
    </source>
</evidence>
<accession>F3PRN5</accession>
<evidence type="ECO:0000256" key="10">
    <source>
        <dbReference type="SAM" id="Phobius"/>
    </source>
</evidence>
<comment type="subcellular location">
    <subcellularLocation>
        <location evidence="2">Cell membrane</location>
        <topology evidence="2">Multi-pass membrane protein</topology>
    </subcellularLocation>
</comment>
<sequence length="212" mass="24423">MEHTLEIAGTLIGILYLWLEYRASIYLWIAGIIMPAVYIFVYYDAGLYADFGINIYYLGAAIYGWAMWKYGSFLRRKILRKQVSGQQAESPELPITRMPARYLLPLAAAFAVAFTGIAWILIRFTDSNVPWLDSFTTALSIVGMWMLARKYVEQWWAWIAVDAVSAGLYIYKGLDFTAALYALYTIIAIFGYFKWKRMMDSEVPFEKFSGSY</sequence>
<name>F3PRN5_9BACE</name>
<reference evidence="11 12" key="1">
    <citation type="submission" date="2011-02" db="EMBL/GenBank/DDBJ databases">
        <authorList>
            <person name="Weinstock G."/>
            <person name="Sodergren E."/>
            <person name="Clifton S."/>
            <person name="Fulton L."/>
            <person name="Fulton B."/>
            <person name="Courtney L."/>
            <person name="Fronick C."/>
            <person name="Harrison M."/>
            <person name="Strong C."/>
            <person name="Farmer C."/>
            <person name="Delahaunty K."/>
            <person name="Markovic C."/>
            <person name="Hall O."/>
            <person name="Minx P."/>
            <person name="Tomlinson C."/>
            <person name="Mitreva M."/>
            <person name="Hou S."/>
            <person name="Chen J."/>
            <person name="Wollam A."/>
            <person name="Pepin K.H."/>
            <person name="Johnson M."/>
            <person name="Bhonagiri V."/>
            <person name="Zhang X."/>
            <person name="Suruliraj S."/>
            <person name="Warren W."/>
            <person name="Chinwalla A."/>
            <person name="Mardis E.R."/>
            <person name="Wilson R.K."/>
        </authorList>
    </citation>
    <scope>NUCLEOTIDE SEQUENCE [LARGE SCALE GENOMIC DNA]</scope>
    <source>
        <strain evidence="11 12">YIT 12057</strain>
    </source>
</reference>
<comment type="function">
    <text evidence="1">Required for nicotinamide riboside transport across the inner membrane.</text>
</comment>
<keyword evidence="6" id="KW-1003">Cell membrane</keyword>